<dbReference type="Proteomes" id="UP000235162">
    <property type="component" value="Unassembled WGS sequence"/>
</dbReference>
<comment type="function">
    <text evidence="4">Required for maturation of urease via the functional incorporation of the urease nickel metallocenter.</text>
</comment>
<evidence type="ECO:0000256" key="3">
    <source>
        <dbReference type="ARBA" id="ARBA00023186"/>
    </source>
</evidence>
<organism evidence="5 6">
    <name type="scientific">Halioglobus japonicus</name>
    <dbReference type="NCBI Taxonomy" id="930805"/>
    <lineage>
        <taxon>Bacteria</taxon>
        <taxon>Pseudomonadati</taxon>
        <taxon>Pseudomonadota</taxon>
        <taxon>Gammaproteobacteria</taxon>
        <taxon>Cellvibrionales</taxon>
        <taxon>Halieaceae</taxon>
        <taxon>Halioglobus</taxon>
    </lineage>
</organism>
<comment type="subunit">
    <text evidence="4">UreD, UreF and UreG form a complex that acts as a GTP-hydrolysis-dependent molecular chaperone, activating the urease apoprotein by helping to assemble the nickel containing metallocenter of UreC. The UreE protein probably delivers the nickel.</text>
</comment>
<keyword evidence="4" id="KW-0963">Cytoplasm</keyword>
<protein>
    <recommendedName>
        <fullName evidence="4">Urease accessory protein UreD</fullName>
    </recommendedName>
</protein>
<evidence type="ECO:0000313" key="6">
    <source>
        <dbReference type="Proteomes" id="UP000235162"/>
    </source>
</evidence>
<dbReference type="PANTHER" id="PTHR33643:SF1">
    <property type="entry name" value="UREASE ACCESSORY PROTEIN D"/>
    <property type="match status" value="1"/>
</dbReference>
<evidence type="ECO:0000256" key="4">
    <source>
        <dbReference type="HAMAP-Rule" id="MF_01384"/>
    </source>
</evidence>
<name>A0AAP8MD90_9GAMM</name>
<comment type="subcellular location">
    <subcellularLocation>
        <location evidence="4">Cytoplasm</location>
    </subcellularLocation>
</comment>
<comment type="similarity">
    <text evidence="1 4">Belongs to the UreD family.</text>
</comment>
<evidence type="ECO:0000256" key="1">
    <source>
        <dbReference type="ARBA" id="ARBA00007177"/>
    </source>
</evidence>
<dbReference type="RefSeq" id="WP_102106356.1">
    <property type="nucleotide sequence ID" value="NZ_BMYL01000003.1"/>
</dbReference>
<dbReference type="GO" id="GO:0016151">
    <property type="term" value="F:nickel cation binding"/>
    <property type="evidence" value="ECO:0007669"/>
    <property type="project" value="UniProtKB-UniRule"/>
</dbReference>
<keyword evidence="2 4" id="KW-0996">Nickel insertion</keyword>
<keyword evidence="3 4" id="KW-0143">Chaperone</keyword>
<dbReference type="InterPro" id="IPR002669">
    <property type="entry name" value="UreD"/>
</dbReference>
<evidence type="ECO:0000313" key="5">
    <source>
        <dbReference type="EMBL" id="PLW85655.1"/>
    </source>
</evidence>
<dbReference type="EMBL" id="PKUR01000003">
    <property type="protein sequence ID" value="PLW85655.1"/>
    <property type="molecule type" value="Genomic_DNA"/>
</dbReference>
<gene>
    <name evidence="4" type="primary">ureD</name>
    <name evidence="5" type="ORF">C0029_13665</name>
</gene>
<dbReference type="Pfam" id="PF01774">
    <property type="entry name" value="UreD"/>
    <property type="match status" value="1"/>
</dbReference>
<accession>A0AAP8MD90</accession>
<reference evidence="5 6" key="1">
    <citation type="submission" date="2018-01" db="EMBL/GenBank/DDBJ databases">
        <title>The draft genome sequence of Halioglobus japonicus S1-36.</title>
        <authorList>
            <person name="Du Z.-J."/>
            <person name="Shi M.-J."/>
        </authorList>
    </citation>
    <scope>NUCLEOTIDE SEQUENCE [LARGE SCALE GENOMIC DNA]</scope>
    <source>
        <strain evidence="5 6">S1-36</strain>
    </source>
</reference>
<evidence type="ECO:0000256" key="2">
    <source>
        <dbReference type="ARBA" id="ARBA00022988"/>
    </source>
</evidence>
<dbReference type="PANTHER" id="PTHR33643">
    <property type="entry name" value="UREASE ACCESSORY PROTEIN D"/>
    <property type="match status" value="1"/>
</dbReference>
<dbReference type="AlphaFoldDB" id="A0AAP8MD90"/>
<dbReference type="GO" id="GO:0005737">
    <property type="term" value="C:cytoplasm"/>
    <property type="evidence" value="ECO:0007669"/>
    <property type="project" value="UniProtKB-SubCell"/>
</dbReference>
<comment type="caution">
    <text evidence="5">The sequence shown here is derived from an EMBL/GenBank/DDBJ whole genome shotgun (WGS) entry which is preliminary data.</text>
</comment>
<keyword evidence="6" id="KW-1185">Reference proteome</keyword>
<dbReference type="HAMAP" id="MF_01384">
    <property type="entry name" value="UreD"/>
    <property type="match status" value="1"/>
</dbReference>
<proteinExistence type="inferred from homology"/>
<sequence length="288" mass="32081">MNTIVAPDLVDESAWHASLELSLAQREAQTRLYRCRHKGPLYVQKAFYPEGDSLAHLYLLHPPGGVVSGDHLTINVDMENAARALITTPGAARIYRARDFNPVQKQDVRLKLAPGCSLEWFPLETIIYNGACVQLDTQIELEGDSHFVGWEISCFGLPASNQPFSQGSFLQRYRVFHDGVPVFVEGLHITEENLTNQLQGSATLRGKTSCGLFLAGPLSEPLTEEEMDQLRNATHTPQADLSQVGSFVVGRYLGDSAEQARKAFTGWWHALRPRLLGRPSCQPRIWLT</sequence>